<accession>A0AAV7TKD3</accession>
<gene>
    <name evidence="1" type="ORF">NDU88_001525</name>
</gene>
<proteinExistence type="predicted"/>
<organism evidence="1 2">
    <name type="scientific">Pleurodeles waltl</name>
    <name type="common">Iberian ribbed newt</name>
    <dbReference type="NCBI Taxonomy" id="8319"/>
    <lineage>
        <taxon>Eukaryota</taxon>
        <taxon>Metazoa</taxon>
        <taxon>Chordata</taxon>
        <taxon>Craniata</taxon>
        <taxon>Vertebrata</taxon>
        <taxon>Euteleostomi</taxon>
        <taxon>Amphibia</taxon>
        <taxon>Batrachia</taxon>
        <taxon>Caudata</taxon>
        <taxon>Salamandroidea</taxon>
        <taxon>Salamandridae</taxon>
        <taxon>Pleurodelinae</taxon>
        <taxon>Pleurodeles</taxon>
    </lineage>
</organism>
<comment type="caution">
    <text evidence="1">The sequence shown here is derived from an EMBL/GenBank/DDBJ whole genome shotgun (WGS) entry which is preliminary data.</text>
</comment>
<dbReference type="Proteomes" id="UP001066276">
    <property type="component" value="Chromosome 3_2"/>
</dbReference>
<dbReference type="AlphaFoldDB" id="A0AAV7TKD3"/>
<dbReference type="EMBL" id="JANPWB010000006">
    <property type="protein sequence ID" value="KAJ1176243.1"/>
    <property type="molecule type" value="Genomic_DNA"/>
</dbReference>
<protein>
    <submittedName>
        <fullName evidence="1">Uncharacterized protein</fullName>
    </submittedName>
</protein>
<evidence type="ECO:0000313" key="1">
    <source>
        <dbReference type="EMBL" id="KAJ1176243.1"/>
    </source>
</evidence>
<name>A0AAV7TKD3_PLEWA</name>
<keyword evidence="2" id="KW-1185">Reference proteome</keyword>
<reference evidence="1" key="1">
    <citation type="journal article" date="2022" name="bioRxiv">
        <title>Sequencing and chromosome-scale assembly of the giantPleurodeles waltlgenome.</title>
        <authorList>
            <person name="Brown T."/>
            <person name="Elewa A."/>
            <person name="Iarovenko S."/>
            <person name="Subramanian E."/>
            <person name="Araus A.J."/>
            <person name="Petzold A."/>
            <person name="Susuki M."/>
            <person name="Suzuki K.-i.T."/>
            <person name="Hayashi T."/>
            <person name="Toyoda A."/>
            <person name="Oliveira C."/>
            <person name="Osipova E."/>
            <person name="Leigh N.D."/>
            <person name="Simon A."/>
            <person name="Yun M.H."/>
        </authorList>
    </citation>
    <scope>NUCLEOTIDE SEQUENCE</scope>
    <source>
        <strain evidence="1">20211129_DDA</strain>
        <tissue evidence="1">Liver</tissue>
    </source>
</reference>
<sequence>MAIHACAGWFVPFRFIQWQYTPVPGGSRQGRAQRGREDTASPRLEIRAAILNSGDRRPDGAPKGAAAVAVRLAGRKEAEKCL</sequence>
<evidence type="ECO:0000313" key="2">
    <source>
        <dbReference type="Proteomes" id="UP001066276"/>
    </source>
</evidence>